<protein>
    <submittedName>
        <fullName evidence="5">Amino acid adenylation domain-containing protein</fullName>
    </submittedName>
</protein>
<dbReference type="SUPFAM" id="SSF47336">
    <property type="entry name" value="ACP-like"/>
    <property type="match status" value="1"/>
</dbReference>
<dbReference type="SUPFAM" id="SSF51735">
    <property type="entry name" value="NAD(P)-binding Rossmann-fold domains"/>
    <property type="match status" value="1"/>
</dbReference>
<dbReference type="InterPro" id="IPR041464">
    <property type="entry name" value="TubC_N"/>
</dbReference>
<keyword evidence="3" id="KW-0597">Phosphoprotein</keyword>
<dbReference type="InterPro" id="IPR009875">
    <property type="entry name" value="PilZ_domain"/>
</dbReference>
<dbReference type="PROSITE" id="PS50075">
    <property type="entry name" value="CARRIER"/>
    <property type="match status" value="1"/>
</dbReference>
<dbReference type="InterPro" id="IPR044894">
    <property type="entry name" value="TubC_N_sf"/>
</dbReference>
<dbReference type="Proteomes" id="UP001525890">
    <property type="component" value="Unassembled WGS sequence"/>
</dbReference>
<dbReference type="Pfam" id="PF18563">
    <property type="entry name" value="TubC_N"/>
    <property type="match status" value="1"/>
</dbReference>
<dbReference type="Gene3D" id="3.40.50.980">
    <property type="match status" value="2"/>
</dbReference>
<dbReference type="Gene3D" id="1.10.10.1830">
    <property type="entry name" value="Non-ribosomal peptide synthase, adenylation domain"/>
    <property type="match status" value="1"/>
</dbReference>
<dbReference type="PANTHER" id="PTHR45527:SF14">
    <property type="entry name" value="PLIPASTATIN SYNTHASE SUBUNIT B"/>
    <property type="match status" value="1"/>
</dbReference>
<feature type="domain" description="Carrier" evidence="4">
    <location>
        <begin position="1152"/>
        <end position="1227"/>
    </location>
</feature>
<dbReference type="Gene3D" id="3.30.559.30">
    <property type="entry name" value="Nonribosomal peptide synthetase, condensation domain"/>
    <property type="match status" value="1"/>
</dbReference>
<dbReference type="InterPro" id="IPR000873">
    <property type="entry name" value="AMP-dep_synth/lig_dom"/>
</dbReference>
<name>A0ABT2MST4_9CYAN</name>
<dbReference type="InterPro" id="IPR020806">
    <property type="entry name" value="PKS_PP-bd"/>
</dbReference>
<dbReference type="EMBL" id="JAMXFF010000023">
    <property type="protein sequence ID" value="MCT7967810.1"/>
    <property type="molecule type" value="Genomic_DNA"/>
</dbReference>
<dbReference type="Gene3D" id="3.30.559.10">
    <property type="entry name" value="Chloramphenicol acetyltransferase-like domain"/>
    <property type="match status" value="1"/>
</dbReference>
<evidence type="ECO:0000259" key="4">
    <source>
        <dbReference type="PROSITE" id="PS50075"/>
    </source>
</evidence>
<dbReference type="InterPro" id="IPR036736">
    <property type="entry name" value="ACP-like_sf"/>
</dbReference>
<dbReference type="Gene3D" id="3.30.300.30">
    <property type="match status" value="1"/>
</dbReference>
<dbReference type="InterPro" id="IPR036291">
    <property type="entry name" value="NAD(P)-bd_dom_sf"/>
</dbReference>
<dbReference type="InterPro" id="IPR009081">
    <property type="entry name" value="PP-bd_ACP"/>
</dbReference>
<dbReference type="Pfam" id="PF07238">
    <property type="entry name" value="PilZ"/>
    <property type="match status" value="1"/>
</dbReference>
<dbReference type="NCBIfam" id="TIGR01733">
    <property type="entry name" value="AA-adenyl-dom"/>
    <property type="match status" value="1"/>
</dbReference>
<dbReference type="InterPro" id="IPR001242">
    <property type="entry name" value="Condensation_dom"/>
</dbReference>
<evidence type="ECO:0000256" key="3">
    <source>
        <dbReference type="ARBA" id="ARBA00022553"/>
    </source>
</evidence>
<evidence type="ECO:0000256" key="1">
    <source>
        <dbReference type="ARBA" id="ARBA00001957"/>
    </source>
</evidence>
<dbReference type="Pfam" id="PF00501">
    <property type="entry name" value="AMP-binding"/>
    <property type="match status" value="1"/>
</dbReference>
<dbReference type="InterPro" id="IPR023213">
    <property type="entry name" value="CAT-like_dom_sf"/>
</dbReference>
<evidence type="ECO:0000313" key="6">
    <source>
        <dbReference type="Proteomes" id="UP001525890"/>
    </source>
</evidence>
<dbReference type="PROSITE" id="PS00455">
    <property type="entry name" value="AMP_BINDING"/>
    <property type="match status" value="1"/>
</dbReference>
<dbReference type="SUPFAM" id="SSF141371">
    <property type="entry name" value="PilZ domain-like"/>
    <property type="match status" value="1"/>
</dbReference>
<keyword evidence="2" id="KW-0596">Phosphopantetheine</keyword>
<dbReference type="Gene3D" id="3.40.50.720">
    <property type="entry name" value="NAD(P)-binding Rossmann-like Domain"/>
    <property type="match status" value="1"/>
</dbReference>
<dbReference type="InterPro" id="IPR020845">
    <property type="entry name" value="AMP-binding_CS"/>
</dbReference>
<dbReference type="Pfam" id="PF00668">
    <property type="entry name" value="Condensation"/>
    <property type="match status" value="1"/>
</dbReference>
<proteinExistence type="predicted"/>
<comment type="cofactor">
    <cofactor evidence="1">
        <name>pantetheine 4'-phosphate</name>
        <dbReference type="ChEBI" id="CHEBI:47942"/>
    </cofactor>
</comment>
<comment type="caution">
    <text evidence="5">The sequence shown here is derived from an EMBL/GenBank/DDBJ whole genome shotgun (WGS) entry which is preliminary data.</text>
</comment>
<gene>
    <name evidence="5" type="ORF">NG799_15820</name>
</gene>
<evidence type="ECO:0000256" key="2">
    <source>
        <dbReference type="ARBA" id="ARBA00022450"/>
    </source>
</evidence>
<dbReference type="Gene3D" id="1.10.1200.10">
    <property type="entry name" value="ACP-like"/>
    <property type="match status" value="1"/>
</dbReference>
<dbReference type="SUPFAM" id="SSF52777">
    <property type="entry name" value="CoA-dependent acyltransferases"/>
    <property type="match status" value="2"/>
</dbReference>
<dbReference type="Pfam" id="PF00550">
    <property type="entry name" value="PP-binding"/>
    <property type="match status" value="1"/>
</dbReference>
<reference evidence="5 6" key="1">
    <citation type="journal article" date="2022" name="Front. Microbiol.">
        <title>High genomic differentiation and limited gene flow indicate recent cryptic speciation within the genus Laspinema (cyanobacteria).</title>
        <authorList>
            <person name="Stanojkovic A."/>
            <person name="Skoupy S."/>
            <person name="Skaloud P."/>
            <person name="Dvorak P."/>
        </authorList>
    </citation>
    <scope>NUCLEOTIDE SEQUENCE [LARGE SCALE GENOMIC DNA]</scope>
    <source>
        <strain evidence="5 6">D2a</strain>
    </source>
</reference>
<dbReference type="PANTHER" id="PTHR45527">
    <property type="entry name" value="NONRIBOSOMAL PEPTIDE SYNTHETASE"/>
    <property type="match status" value="1"/>
</dbReference>
<dbReference type="CDD" id="cd19531">
    <property type="entry name" value="LCL_NRPS-like"/>
    <property type="match status" value="1"/>
</dbReference>
<dbReference type="SUPFAM" id="SSF56801">
    <property type="entry name" value="Acetyl-CoA synthetase-like"/>
    <property type="match status" value="1"/>
</dbReference>
<dbReference type="InterPro" id="IPR045851">
    <property type="entry name" value="AMP-bd_C_sf"/>
</dbReference>
<dbReference type="SMART" id="SM00823">
    <property type="entry name" value="PKS_PP"/>
    <property type="match status" value="1"/>
</dbReference>
<sequence length="1648" mass="184346">MDIIEFVNYLRKLDINLFLEGDRLRINAPQGVITPELKSEMSKRKAEIISFLQQANIQTITTAIAPISRTEQNTLPLSFAQQGLWFLDQLQPNSSFYNLPLALRLSGQLNVAALESSINQIIQRHEALRTNFATVANQPVQVIASTFNCQLQILNLLHLPKTEREIEAQELAKVEVNRPFNLEKEPLFRVTLLQLDQTEYVLLFTMHHIISDGWSLGVLLKELTEIYKGFCTGKPANLPSLPVQYGDFAVWQRQWLTGEILETQIDYWKKQLSDAPTLLELPTDRPRPAIQTFRGGYYHAVLPQELNLELTALSKRAGVTLFMTLLAAFQTLLYRLSRQDDIVVGTPVAGRNRQEIEGLIGFFVNTLVLRTNLSGNPSFEQLLGRVREVALQAYTHQDLLFEQLVEALQPTRDLSYTPLFQVMFSLDDDLVPAVELPELSVSSYPVEIGTAKFDLGLSMENTASGLVAEWEYSTDLFDEATISRMAGHFQTLLEGIVANPTQTISEFFLLTEQERHQLLIEWNNTWAEYPQDKCIHELFEEQVEQSPNAVAVVFEGEQLTYQELNAKANQLAHYLQGLSVATEVLVGIYIERSLEMVIGLLGILKAGGAYVPLDPNYPSERLALMLEDSSVPLLLTQEKLVEKLPPNSAHVVCLDSEWEDISSYSEENPSSGVKPKNLAYVIYTSGSTGKPKGVLIEHGSLVNYTRAAIAEYGIDLTDRVLQFASISFDASAEEIYPCLTLGATLVLRTDSMLDSFSGFLQKSSTWNLTVLSLPTAYWHELAARLSEENLLIPPSLRLVIIGGEKALPKRLKTWQEYVGQRVRLMNTYGPTETTVVATICELSTADATLRELPIGRPIGNVQTYILNENRQPVPIGVPGELHIGGAGLARGYLNRPELTDERFIPNPFSDSPSDRLYKTGDLVRYLPDSKIEYLGRIDNQVKVRGFRIELEEIEAVLSQHPNVREVAIIDREDTPGNKRLVAYIVSNLIPDRIPYHTECQLELNGNTIELQTQDISIGGVGLVGVPVLDESSSVRLNLQLPGEDEPRWFSGTVVWSHSSQAGIRFQLTPSQQAQVNQSVAYLLDTQELWKTLQRTVSRNLRNYLKQKLPEYMIPSAFVLMKALPLTPNSKIDRRALPAPDSFHYELQDKFAAPRTSTEAQLAAIWAEVLGLEKISINDNFFELGGHSLQVAFLVSKLSVEMNLKISVKLLFQHPTIAELAKALPSSLTPLTPEPSFSREEAKLKVDNVLLLPFPKIPETPRFFRHEHRSFLSLFAVGKIAPVDSATLGYLPLSILKETQLTRDEVLQKCFENLPMWDALMETKWGRIAALILPIFEDELYNDQQKLVQMVVDALEMAGRLGAKTVSLTGLIPSATDYSRAIAEAIEGRTDLPKITTGHATTCSAVVLTIKKILQLRNRSLEGEKVAFIGLGSIGINTLRLMLKCLPHPQSITLCDIYSKLEYIQNLQRELSDDLGFRGSVQIATSSSSSELPPEIYDASLIVGATNVPDILDIKRVKPDTLIVDDSGPHCFDPEQAIQRFKEKKDIWFTEGGALQSTDPIETVIYLPESIKNNIAENVWSASFEPTNPLNIMGCVMSSLLSSRFDDMKPTVGLPTLENCVQHYQGLERLGFQAADLHCEGYVLEVESK</sequence>
<accession>A0ABT2MST4</accession>
<dbReference type="RefSeq" id="WP_368007370.1">
    <property type="nucleotide sequence ID" value="NZ_JAMXFF010000023.1"/>
</dbReference>
<dbReference type="Gene3D" id="2.30.38.10">
    <property type="entry name" value="Luciferase, Domain 3"/>
    <property type="match status" value="1"/>
</dbReference>
<organism evidence="5 6">
    <name type="scientific">Laspinema palackyanum D2a</name>
    <dbReference type="NCBI Taxonomy" id="2953684"/>
    <lineage>
        <taxon>Bacteria</taxon>
        <taxon>Bacillati</taxon>
        <taxon>Cyanobacteriota</taxon>
        <taxon>Cyanophyceae</taxon>
        <taxon>Oscillatoriophycideae</taxon>
        <taxon>Oscillatoriales</taxon>
        <taxon>Laspinemataceae</taxon>
        <taxon>Laspinema</taxon>
        <taxon>Laspinema palackyanum</taxon>
    </lineage>
</organism>
<dbReference type="InterPro" id="IPR010071">
    <property type="entry name" value="AA_adenyl_dom"/>
</dbReference>
<evidence type="ECO:0000313" key="5">
    <source>
        <dbReference type="EMBL" id="MCT7967810.1"/>
    </source>
</evidence>
<dbReference type="Gene3D" id="2.40.10.220">
    <property type="entry name" value="predicted glycosyltransferase like domains"/>
    <property type="match status" value="1"/>
</dbReference>
<keyword evidence="6" id="KW-1185">Reference proteome</keyword>